<dbReference type="PANTHER" id="PTHR42852:SF17">
    <property type="entry name" value="THIOREDOXIN-LIKE PROTEIN HI_1115"/>
    <property type="match status" value="1"/>
</dbReference>
<accession>A0ABW7J911</accession>
<dbReference type="CDD" id="cd03011">
    <property type="entry name" value="TlpA_like_ScsD_MtbDsbE"/>
    <property type="match status" value="1"/>
</dbReference>
<dbReference type="RefSeq" id="WP_390904636.1">
    <property type="nucleotide sequence ID" value="NZ_CAJFAE010000001.1"/>
</dbReference>
<keyword evidence="5" id="KW-1185">Reference proteome</keyword>
<sequence length="166" mass="18811">MKRRLGRWEETLLYILFAGLIMFAVDTWRTKDIPTFDVPPLAGITLSGERVNAIEMSKNEPVIVYFWATWCAACKFVTPTVNWFDGEYQVIGVSLNSGGNERVKRYMKAKEYEFHNINDVRGDISKEWGIAVTPTIAIIKDGEIKSVTSGITTPIGLIARLWMANF</sequence>
<dbReference type="InterPro" id="IPR000866">
    <property type="entry name" value="AhpC/TSA"/>
</dbReference>
<dbReference type="InterPro" id="IPR050553">
    <property type="entry name" value="Thioredoxin_ResA/DsbE_sf"/>
</dbReference>
<keyword evidence="2" id="KW-0472">Membrane</keyword>
<gene>
    <name evidence="4" type="ORF">ACGRHZ_09515</name>
</gene>
<protein>
    <submittedName>
        <fullName evidence="4">Protein disulfide oxidoreductase</fullName>
    </submittedName>
</protein>
<reference evidence="4 5" key="1">
    <citation type="submission" date="2024-10" db="EMBL/GenBank/DDBJ databases">
        <authorList>
            <person name="Yibar A."/>
            <person name="Saticioglu I.B."/>
            <person name="Duman M."/>
            <person name="Ajmi N."/>
            <person name="Gurler F."/>
            <person name="Ay H."/>
            <person name="Onuk E."/>
            <person name="Guler S."/>
            <person name="Romalde J.L."/>
        </authorList>
    </citation>
    <scope>NUCLEOTIDE SEQUENCE [LARGE SCALE GENOMIC DNA]</scope>
    <source>
        <strain evidence="4 5">1-TCBS-A</strain>
    </source>
</reference>
<dbReference type="PANTHER" id="PTHR42852">
    <property type="entry name" value="THIOL:DISULFIDE INTERCHANGE PROTEIN DSBE"/>
    <property type="match status" value="1"/>
</dbReference>
<keyword evidence="2" id="KW-0812">Transmembrane</keyword>
<name>A0ABW7J911_9VIBR</name>
<comment type="caution">
    <text evidence="4">The sequence shown here is derived from an EMBL/GenBank/DDBJ whole genome shotgun (WGS) entry which is preliminary data.</text>
</comment>
<evidence type="ECO:0000256" key="2">
    <source>
        <dbReference type="SAM" id="Phobius"/>
    </source>
</evidence>
<dbReference type="SUPFAM" id="SSF52833">
    <property type="entry name" value="Thioredoxin-like"/>
    <property type="match status" value="1"/>
</dbReference>
<evidence type="ECO:0000313" key="5">
    <source>
        <dbReference type="Proteomes" id="UP001607221"/>
    </source>
</evidence>
<proteinExistence type="predicted"/>
<feature type="domain" description="Alkyl hydroperoxide reductase subunit C/ Thiol specific antioxidant" evidence="3">
    <location>
        <begin position="32"/>
        <end position="144"/>
    </location>
</feature>
<evidence type="ECO:0000256" key="1">
    <source>
        <dbReference type="ARBA" id="ARBA00023284"/>
    </source>
</evidence>
<organism evidence="4 5">
    <name type="scientific">Vibrio jasicida</name>
    <dbReference type="NCBI Taxonomy" id="766224"/>
    <lineage>
        <taxon>Bacteria</taxon>
        <taxon>Pseudomonadati</taxon>
        <taxon>Pseudomonadota</taxon>
        <taxon>Gammaproteobacteria</taxon>
        <taxon>Vibrionales</taxon>
        <taxon>Vibrionaceae</taxon>
        <taxon>Vibrio</taxon>
    </lineage>
</organism>
<keyword evidence="1" id="KW-0676">Redox-active center</keyword>
<keyword evidence="2" id="KW-1133">Transmembrane helix</keyword>
<dbReference type="Gene3D" id="3.40.30.10">
    <property type="entry name" value="Glutaredoxin"/>
    <property type="match status" value="1"/>
</dbReference>
<evidence type="ECO:0000259" key="3">
    <source>
        <dbReference type="Pfam" id="PF00578"/>
    </source>
</evidence>
<evidence type="ECO:0000313" key="4">
    <source>
        <dbReference type="EMBL" id="MFH0271573.1"/>
    </source>
</evidence>
<dbReference type="EMBL" id="JBIHSE010000001">
    <property type="protein sequence ID" value="MFH0271573.1"/>
    <property type="molecule type" value="Genomic_DNA"/>
</dbReference>
<dbReference type="InterPro" id="IPR036249">
    <property type="entry name" value="Thioredoxin-like_sf"/>
</dbReference>
<dbReference type="Proteomes" id="UP001607221">
    <property type="component" value="Unassembled WGS sequence"/>
</dbReference>
<dbReference type="Pfam" id="PF00578">
    <property type="entry name" value="AhpC-TSA"/>
    <property type="match status" value="1"/>
</dbReference>
<feature type="transmembrane region" description="Helical" evidence="2">
    <location>
        <begin position="12"/>
        <end position="28"/>
    </location>
</feature>
<dbReference type="InterPro" id="IPR017937">
    <property type="entry name" value="Thioredoxin_CS"/>
</dbReference>
<dbReference type="PROSITE" id="PS00194">
    <property type="entry name" value="THIOREDOXIN_1"/>
    <property type="match status" value="1"/>
</dbReference>